<dbReference type="Pfam" id="PF13560">
    <property type="entry name" value="HTH_31"/>
    <property type="match status" value="1"/>
</dbReference>
<dbReference type="RefSeq" id="WP_425346646.1">
    <property type="nucleotide sequence ID" value="NZ_JBGUBD010000011.1"/>
</dbReference>
<dbReference type="EMBL" id="JBGUBD010000011">
    <property type="protein sequence ID" value="MFA9479723.1"/>
    <property type="molecule type" value="Genomic_DNA"/>
</dbReference>
<comment type="caution">
    <text evidence="2">The sequence shown here is derived from an EMBL/GenBank/DDBJ whole genome shotgun (WGS) entry which is preliminary data.</text>
</comment>
<evidence type="ECO:0000259" key="1">
    <source>
        <dbReference type="PROSITE" id="PS50943"/>
    </source>
</evidence>
<dbReference type="PROSITE" id="PS50943">
    <property type="entry name" value="HTH_CROC1"/>
    <property type="match status" value="1"/>
</dbReference>
<sequence>MTESLHHPAYRNITEAVKAMRHAAGLSQRDLAAKLGRELSFVSRLEQGQRRLDLLEWVWVCEALGRDPIEEGKAVLAKLRSKNTRR</sequence>
<dbReference type="SUPFAM" id="SSF47413">
    <property type="entry name" value="lambda repressor-like DNA-binding domains"/>
    <property type="match status" value="1"/>
</dbReference>
<proteinExistence type="predicted"/>
<evidence type="ECO:0000313" key="3">
    <source>
        <dbReference type="Proteomes" id="UP001575105"/>
    </source>
</evidence>
<dbReference type="Proteomes" id="UP001575105">
    <property type="component" value="Unassembled WGS sequence"/>
</dbReference>
<organism evidence="2 3">
    <name type="scientific">Natronomicrosphaera hydrolytica</name>
    <dbReference type="NCBI Taxonomy" id="3242702"/>
    <lineage>
        <taxon>Bacteria</taxon>
        <taxon>Pseudomonadati</taxon>
        <taxon>Planctomycetota</taxon>
        <taxon>Phycisphaerae</taxon>
        <taxon>Phycisphaerales</taxon>
        <taxon>Phycisphaeraceae</taxon>
        <taxon>Natronomicrosphaera</taxon>
    </lineage>
</organism>
<gene>
    <name evidence="2" type="ORF">ACERK3_15660</name>
</gene>
<evidence type="ECO:0000313" key="2">
    <source>
        <dbReference type="EMBL" id="MFA9479723.1"/>
    </source>
</evidence>
<dbReference type="Gene3D" id="1.10.260.40">
    <property type="entry name" value="lambda repressor-like DNA-binding domains"/>
    <property type="match status" value="1"/>
</dbReference>
<accession>A0ABV4UBG1</accession>
<name>A0ABV4UBG1_9BACT</name>
<feature type="domain" description="HTH cro/C1-type" evidence="1">
    <location>
        <begin position="17"/>
        <end position="71"/>
    </location>
</feature>
<protein>
    <submittedName>
        <fullName evidence="2">Multiprotein-bridging factor 1 family protein</fullName>
    </submittedName>
</protein>
<dbReference type="InterPro" id="IPR010982">
    <property type="entry name" value="Lambda_DNA-bd_dom_sf"/>
</dbReference>
<reference evidence="2 3" key="1">
    <citation type="submission" date="2024-08" db="EMBL/GenBank/DDBJ databases">
        <title>Whole-genome sequencing of halo(alkali)philic microorganisms from hypersaline lakes.</title>
        <authorList>
            <person name="Sorokin D.Y."/>
            <person name="Merkel A.Y."/>
            <person name="Messina E."/>
            <person name="Yakimov M."/>
        </authorList>
    </citation>
    <scope>NUCLEOTIDE SEQUENCE [LARGE SCALE GENOMIC DNA]</scope>
    <source>
        <strain evidence="2 3">AB-hyl4</strain>
    </source>
</reference>
<dbReference type="SMART" id="SM00530">
    <property type="entry name" value="HTH_XRE"/>
    <property type="match status" value="1"/>
</dbReference>
<keyword evidence="3" id="KW-1185">Reference proteome</keyword>
<dbReference type="CDD" id="cd00093">
    <property type="entry name" value="HTH_XRE"/>
    <property type="match status" value="1"/>
</dbReference>
<dbReference type="InterPro" id="IPR001387">
    <property type="entry name" value="Cro/C1-type_HTH"/>
</dbReference>